<dbReference type="InterPro" id="IPR042177">
    <property type="entry name" value="Cell/Rod_1"/>
</dbReference>
<dbReference type="PANTHER" id="PTHR34138:SF1">
    <property type="entry name" value="CELL SHAPE-DETERMINING PROTEIN MREC"/>
    <property type="match status" value="1"/>
</dbReference>
<evidence type="ECO:0000259" key="5">
    <source>
        <dbReference type="Pfam" id="PF04085"/>
    </source>
</evidence>
<organism evidence="6 7">
    <name type="scientific">Candidatus Nomurabacteria bacterium RIFCSPLOWO2_01_FULL_42_17</name>
    <dbReference type="NCBI Taxonomy" id="1801780"/>
    <lineage>
        <taxon>Bacteria</taxon>
        <taxon>Candidatus Nomuraibacteriota</taxon>
    </lineage>
</organism>
<accession>A0A1F6XMI4</accession>
<dbReference type="GO" id="GO:0008360">
    <property type="term" value="P:regulation of cell shape"/>
    <property type="evidence" value="ECO:0007669"/>
    <property type="project" value="UniProtKB-KW"/>
</dbReference>
<comment type="caution">
    <text evidence="6">The sequence shown here is derived from an EMBL/GenBank/DDBJ whole genome shotgun (WGS) entry which is preliminary data.</text>
</comment>
<protein>
    <recommendedName>
        <fullName evidence="2">Cell shape-determining protein MreC</fullName>
    </recommendedName>
    <alternativeName>
        <fullName evidence="4">Cell shape protein MreC</fullName>
    </alternativeName>
</protein>
<evidence type="ECO:0000256" key="1">
    <source>
        <dbReference type="ARBA" id="ARBA00009369"/>
    </source>
</evidence>
<evidence type="ECO:0000256" key="3">
    <source>
        <dbReference type="ARBA" id="ARBA00022960"/>
    </source>
</evidence>
<dbReference type="GO" id="GO:0005886">
    <property type="term" value="C:plasma membrane"/>
    <property type="evidence" value="ECO:0007669"/>
    <property type="project" value="TreeGrafter"/>
</dbReference>
<sequence>MNYLHDKKIKNKKIFRIASLIFLLIILFYFRSSIWGGLSMLSHTVFRPVLAIGNSVGEKLSGAKAYFVSKSSLDHQNKNLKSQLSEQEARTANYNSILAENIDLKEILNRKDPKINMTLAAILAKPHQSPYDTLIIDAGIKQGIQVNDMVFGLGNVPIGVVAETYPNSSKVVLFSNSGRKTQVVISGKNIFMELVGRGGGNFEMIIQRDLAITKGEEVVLPGIVPYVVAKVETIISDPRDPFVKALLTSPVNIQELKFVEIEIN</sequence>
<evidence type="ECO:0000313" key="6">
    <source>
        <dbReference type="EMBL" id="OGI95313.1"/>
    </source>
</evidence>
<proteinExistence type="inferred from homology"/>
<feature type="domain" description="Rod shape-determining protein MreC beta-barrel core" evidence="5">
    <location>
        <begin position="123"/>
        <end position="260"/>
    </location>
</feature>
<dbReference type="Proteomes" id="UP000178104">
    <property type="component" value="Unassembled WGS sequence"/>
</dbReference>
<evidence type="ECO:0000313" key="7">
    <source>
        <dbReference type="Proteomes" id="UP000178104"/>
    </source>
</evidence>
<comment type="similarity">
    <text evidence="1">Belongs to the MreC family.</text>
</comment>
<reference evidence="6 7" key="1">
    <citation type="journal article" date="2016" name="Nat. Commun.">
        <title>Thousands of microbial genomes shed light on interconnected biogeochemical processes in an aquifer system.</title>
        <authorList>
            <person name="Anantharaman K."/>
            <person name="Brown C.T."/>
            <person name="Hug L.A."/>
            <person name="Sharon I."/>
            <person name="Castelle C.J."/>
            <person name="Probst A.J."/>
            <person name="Thomas B.C."/>
            <person name="Singh A."/>
            <person name="Wilkins M.J."/>
            <person name="Karaoz U."/>
            <person name="Brodie E.L."/>
            <person name="Williams K.H."/>
            <person name="Hubbard S.S."/>
            <person name="Banfield J.F."/>
        </authorList>
    </citation>
    <scope>NUCLEOTIDE SEQUENCE [LARGE SCALE GENOMIC DNA]</scope>
</reference>
<keyword evidence="3" id="KW-0133">Cell shape</keyword>
<dbReference type="EMBL" id="MFVE01000005">
    <property type="protein sequence ID" value="OGI95313.1"/>
    <property type="molecule type" value="Genomic_DNA"/>
</dbReference>
<evidence type="ECO:0000256" key="2">
    <source>
        <dbReference type="ARBA" id="ARBA00013855"/>
    </source>
</evidence>
<dbReference type="InterPro" id="IPR007221">
    <property type="entry name" value="MreC"/>
</dbReference>
<dbReference type="PANTHER" id="PTHR34138">
    <property type="entry name" value="CELL SHAPE-DETERMINING PROTEIN MREC"/>
    <property type="match status" value="1"/>
</dbReference>
<dbReference type="InterPro" id="IPR055342">
    <property type="entry name" value="MreC_beta-barrel_core"/>
</dbReference>
<evidence type="ECO:0000256" key="4">
    <source>
        <dbReference type="ARBA" id="ARBA00032089"/>
    </source>
</evidence>
<dbReference type="Pfam" id="PF04085">
    <property type="entry name" value="MreC"/>
    <property type="match status" value="1"/>
</dbReference>
<gene>
    <name evidence="6" type="ORF">A2917_01975</name>
</gene>
<dbReference type="STRING" id="1801780.A2917_01975"/>
<name>A0A1F6XMI4_9BACT</name>
<dbReference type="AlphaFoldDB" id="A0A1F6XMI4"/>
<dbReference type="Gene3D" id="2.40.10.350">
    <property type="entry name" value="Rod shape-determining protein MreC, domain 2"/>
    <property type="match status" value="1"/>
</dbReference>
<dbReference type="Gene3D" id="2.40.10.340">
    <property type="entry name" value="Rod shape-determining protein MreC, domain 1"/>
    <property type="match status" value="1"/>
</dbReference>
<dbReference type="InterPro" id="IPR042175">
    <property type="entry name" value="Cell/Rod_MreC_2"/>
</dbReference>